<dbReference type="AlphaFoldDB" id="A0A1I2BUH8"/>
<organism evidence="2 3">
    <name type="scientific">Spirosoma endophyticum</name>
    <dbReference type="NCBI Taxonomy" id="662367"/>
    <lineage>
        <taxon>Bacteria</taxon>
        <taxon>Pseudomonadati</taxon>
        <taxon>Bacteroidota</taxon>
        <taxon>Cytophagia</taxon>
        <taxon>Cytophagales</taxon>
        <taxon>Cytophagaceae</taxon>
        <taxon>Spirosoma</taxon>
    </lineage>
</organism>
<evidence type="ECO:0000259" key="1">
    <source>
        <dbReference type="Pfam" id="PF03713"/>
    </source>
</evidence>
<dbReference type="InterPro" id="IPR005183">
    <property type="entry name" value="DUF305_CopM-like"/>
</dbReference>
<dbReference type="STRING" id="662367.SAMN05216167_11610"/>
<dbReference type="PANTHER" id="PTHR36933">
    <property type="entry name" value="SLL0788 PROTEIN"/>
    <property type="match status" value="1"/>
</dbReference>
<accession>A0A1I2BUH8</accession>
<dbReference type="EMBL" id="FOLQ01000016">
    <property type="protein sequence ID" value="SFE59578.1"/>
    <property type="molecule type" value="Genomic_DNA"/>
</dbReference>
<reference evidence="2 3" key="1">
    <citation type="submission" date="2016-10" db="EMBL/GenBank/DDBJ databases">
        <authorList>
            <person name="de Groot N.N."/>
        </authorList>
    </citation>
    <scope>NUCLEOTIDE SEQUENCE [LARGE SCALE GENOMIC DNA]</scope>
    <source>
        <strain evidence="2 3">DSM 26130</strain>
    </source>
</reference>
<dbReference type="Proteomes" id="UP000198598">
    <property type="component" value="Unassembled WGS sequence"/>
</dbReference>
<proteinExistence type="predicted"/>
<dbReference type="Gene3D" id="1.20.1260.10">
    <property type="match status" value="2"/>
</dbReference>
<dbReference type="PANTHER" id="PTHR36933:SF1">
    <property type="entry name" value="SLL0788 PROTEIN"/>
    <property type="match status" value="1"/>
</dbReference>
<dbReference type="RefSeq" id="WP_093832068.1">
    <property type="nucleotide sequence ID" value="NZ_FOLQ01000016.1"/>
</dbReference>
<dbReference type="OrthoDB" id="8603558at2"/>
<protein>
    <submittedName>
        <fullName evidence="2">Uncharacterized conserved protein, DUF305 family</fullName>
    </submittedName>
</protein>
<evidence type="ECO:0000313" key="2">
    <source>
        <dbReference type="EMBL" id="SFE59578.1"/>
    </source>
</evidence>
<dbReference type="Pfam" id="PF03713">
    <property type="entry name" value="DUF305"/>
    <property type="match status" value="1"/>
</dbReference>
<name>A0A1I2BUH8_9BACT</name>
<feature type="domain" description="DUF305" evidence="1">
    <location>
        <begin position="59"/>
        <end position="199"/>
    </location>
</feature>
<dbReference type="InterPro" id="IPR012347">
    <property type="entry name" value="Ferritin-like"/>
</dbReference>
<sequence>MKKYRFLIAFLVYAPRLQAQHPHHVTPEQTPKQVYLTMMDTMMVRMADAPVGNSPATIFLNQMILHHQGAIAMANYEIIHGKNGEMIQLAKSIRVEQKSEIEQMQLWLKQASANGTPIPLMFQPAMDQTMNVMMKTMPLTNALTDIDKAFAAVMKPHHQAAIDMAKVLLQYSGNGSVNAYARQLMANQQIDIDQMSDFLK</sequence>
<gene>
    <name evidence="2" type="ORF">SAMN05216167_11610</name>
</gene>
<evidence type="ECO:0000313" key="3">
    <source>
        <dbReference type="Proteomes" id="UP000198598"/>
    </source>
</evidence>
<keyword evidence="3" id="KW-1185">Reference proteome</keyword>